<comment type="caution">
    <text evidence="1">The sequence shown here is derived from an EMBL/GenBank/DDBJ whole genome shotgun (WGS) entry which is preliminary data.</text>
</comment>
<feature type="non-terminal residue" evidence="1">
    <location>
        <position position="99"/>
    </location>
</feature>
<name>X1EMZ2_9ZZZZ</name>
<dbReference type="EMBL" id="BART01035006">
    <property type="protein sequence ID" value="GAH09998.1"/>
    <property type="molecule type" value="Genomic_DNA"/>
</dbReference>
<accession>X1EMZ2</accession>
<protein>
    <submittedName>
        <fullName evidence="1">Uncharacterized protein</fullName>
    </submittedName>
</protein>
<gene>
    <name evidence="1" type="ORF">S01H4_59635</name>
</gene>
<evidence type="ECO:0000313" key="1">
    <source>
        <dbReference type="EMBL" id="GAH09998.1"/>
    </source>
</evidence>
<proteinExistence type="predicted"/>
<reference evidence="1" key="1">
    <citation type="journal article" date="2014" name="Front. Microbiol.">
        <title>High frequency of phylogenetically diverse reductive dehalogenase-homologous genes in deep subseafloor sedimentary metagenomes.</title>
        <authorList>
            <person name="Kawai M."/>
            <person name="Futagami T."/>
            <person name="Toyoda A."/>
            <person name="Takaki Y."/>
            <person name="Nishi S."/>
            <person name="Hori S."/>
            <person name="Arai W."/>
            <person name="Tsubouchi T."/>
            <person name="Morono Y."/>
            <person name="Uchiyama I."/>
            <person name="Ito T."/>
            <person name="Fujiyama A."/>
            <person name="Inagaki F."/>
            <person name="Takami H."/>
        </authorList>
    </citation>
    <scope>NUCLEOTIDE SEQUENCE</scope>
    <source>
        <strain evidence="1">Expedition CK06-06</strain>
    </source>
</reference>
<organism evidence="1">
    <name type="scientific">marine sediment metagenome</name>
    <dbReference type="NCBI Taxonomy" id="412755"/>
    <lineage>
        <taxon>unclassified sequences</taxon>
        <taxon>metagenomes</taxon>
        <taxon>ecological metagenomes</taxon>
    </lineage>
</organism>
<dbReference type="AlphaFoldDB" id="X1EMZ2"/>
<sequence>MLTVEKIKLNPIHSKLDWQRKRNERVFEEAVQKWFAFTTKQIQTDLRTKFQKDITSELTDWEYLQSQGQDILKPATLSVMQSGGNEAYKLFQIQVGFDV</sequence>